<reference evidence="4 5" key="1">
    <citation type="submission" date="2020-07" db="EMBL/GenBank/DDBJ databases">
        <authorList>
            <person name="Criscuolo A."/>
        </authorList>
    </citation>
    <scope>NUCLEOTIDE SEQUENCE [LARGE SCALE GENOMIC DNA]</scope>
    <source>
        <strain evidence="5">CIP 111030</strain>
    </source>
</reference>
<dbReference type="PANTHER" id="PTHR31302">
    <property type="entry name" value="TRANSMEMBRANE PROTEIN WITH METALLOPHOSPHOESTERASE DOMAIN-RELATED"/>
    <property type="match status" value="1"/>
</dbReference>
<dbReference type="SUPFAM" id="SSF56300">
    <property type="entry name" value="Metallo-dependent phosphatases"/>
    <property type="match status" value="1"/>
</dbReference>
<dbReference type="Pfam" id="PF00149">
    <property type="entry name" value="Metallophos"/>
    <property type="match status" value="1"/>
</dbReference>
<dbReference type="RefSeq" id="WP_186084742.1">
    <property type="nucleotide sequence ID" value="NZ_BMDB01000003.1"/>
</dbReference>
<dbReference type="GO" id="GO:0016020">
    <property type="term" value="C:membrane"/>
    <property type="evidence" value="ECO:0007669"/>
    <property type="project" value="GOC"/>
</dbReference>
<gene>
    <name evidence="4" type="ORF">JEOSCH030_00241</name>
</gene>
<evidence type="ECO:0000313" key="4">
    <source>
        <dbReference type="EMBL" id="CAD2072228.1"/>
    </source>
</evidence>
<accession>A0A6V7R5D3</accession>
<comment type="caution">
    <text evidence="4">The sequence shown here is derived from an EMBL/GenBank/DDBJ whole genome shotgun (WGS) entry which is preliminary data.</text>
</comment>
<dbReference type="GO" id="GO:0046872">
    <property type="term" value="F:metal ion binding"/>
    <property type="evidence" value="ECO:0007669"/>
    <property type="project" value="UniProtKB-KW"/>
</dbReference>
<feature type="domain" description="Calcineurin-like phosphoesterase" evidence="3">
    <location>
        <begin position="46"/>
        <end position="217"/>
    </location>
</feature>
<evidence type="ECO:0000256" key="1">
    <source>
        <dbReference type="ARBA" id="ARBA00022723"/>
    </source>
</evidence>
<evidence type="ECO:0000256" key="2">
    <source>
        <dbReference type="ARBA" id="ARBA00022801"/>
    </source>
</evidence>
<evidence type="ECO:0000313" key="5">
    <source>
        <dbReference type="Proteomes" id="UP000521032"/>
    </source>
</evidence>
<dbReference type="InterPro" id="IPR029052">
    <property type="entry name" value="Metallo-depent_PP-like"/>
</dbReference>
<protein>
    <submittedName>
        <fullName evidence="4">Putative metallophosphoesterase</fullName>
    </submittedName>
</protein>
<dbReference type="GO" id="GO:0008758">
    <property type="term" value="F:UDP-2,3-diacylglucosamine hydrolase activity"/>
    <property type="evidence" value="ECO:0007669"/>
    <property type="project" value="TreeGrafter"/>
</dbReference>
<dbReference type="Gene3D" id="3.60.21.10">
    <property type="match status" value="1"/>
</dbReference>
<dbReference type="EMBL" id="CAJEWE010000004">
    <property type="protein sequence ID" value="CAD2072228.1"/>
    <property type="molecule type" value="Genomic_DNA"/>
</dbReference>
<dbReference type="AlphaFoldDB" id="A0A6V7R5D3"/>
<keyword evidence="1" id="KW-0479">Metal-binding</keyword>
<dbReference type="InterPro" id="IPR004843">
    <property type="entry name" value="Calcineurin-like_PHP"/>
</dbReference>
<dbReference type="Proteomes" id="UP000521032">
    <property type="component" value="Unassembled WGS sequence"/>
</dbReference>
<evidence type="ECO:0000259" key="3">
    <source>
        <dbReference type="Pfam" id="PF00149"/>
    </source>
</evidence>
<keyword evidence="5" id="KW-1185">Reference proteome</keyword>
<sequence length="281" mass="32700">MKKRSAIIIGFIIAVIRFLWVQDKKIVTSFHTFKSDRVSSSFDGFRMTQVSDFHNMYIGKDARILLKKVRETKPDVILVTGDVIDRRTPNEMRSLKFLQDLTEIAPTYYVTGNHEAYYRKFEDFYRKVLMTDVTSVCENDAYVYRGDDYIKISGVHDVRVFGDDTNLNLYDEYALYLEDRLSEIEDKLTVLLAHRPDLIHMYSEYDVDMIFSGHAHGGQFRVPFIGGLYAPDQGVLPKYTEGVHEMNGSKMYISRGLGNSRFPWRLFNKPELVVVDLKREV</sequence>
<name>A0A6V7R5D3_9BACL</name>
<dbReference type="InterPro" id="IPR051158">
    <property type="entry name" value="Metallophosphoesterase_sf"/>
</dbReference>
<keyword evidence="2" id="KW-0378">Hydrolase</keyword>
<organism evidence="4 5">
    <name type="scientific">Phocicoccus schoeneichii</name>
    <dbReference type="NCBI Taxonomy" id="1812261"/>
    <lineage>
        <taxon>Bacteria</taxon>
        <taxon>Bacillati</taxon>
        <taxon>Bacillota</taxon>
        <taxon>Bacilli</taxon>
        <taxon>Bacillales</taxon>
        <taxon>Salinicoccaceae</taxon>
        <taxon>Phocicoccus</taxon>
    </lineage>
</organism>
<dbReference type="GO" id="GO:0009245">
    <property type="term" value="P:lipid A biosynthetic process"/>
    <property type="evidence" value="ECO:0007669"/>
    <property type="project" value="TreeGrafter"/>
</dbReference>
<dbReference type="PANTHER" id="PTHR31302:SF31">
    <property type="entry name" value="PHOSPHODIESTERASE YAEI"/>
    <property type="match status" value="1"/>
</dbReference>
<proteinExistence type="predicted"/>